<dbReference type="Gene3D" id="3.10.20.30">
    <property type="match status" value="1"/>
</dbReference>
<dbReference type="InterPro" id="IPR003749">
    <property type="entry name" value="ThiS/MoaD-like"/>
</dbReference>
<dbReference type="PANTHER" id="PTHR34472:SF1">
    <property type="entry name" value="SULFUR CARRIER PROTEIN THIS"/>
    <property type="match status" value="1"/>
</dbReference>
<dbReference type="PANTHER" id="PTHR34472">
    <property type="entry name" value="SULFUR CARRIER PROTEIN THIS"/>
    <property type="match status" value="1"/>
</dbReference>
<dbReference type="Proteomes" id="UP000280960">
    <property type="component" value="Chromosome"/>
</dbReference>
<dbReference type="KEGG" id="bacg:D2962_04825"/>
<sequence>MIKVNKEDMEFEKGMTVEDVLKKKKYTFRMITVIVNGRVVPKDKYATYTIKDNDNIDVVHIMSGG</sequence>
<proteinExistence type="predicted"/>
<dbReference type="InterPro" id="IPR016155">
    <property type="entry name" value="Mopterin_synth/thiamin_S_b"/>
</dbReference>
<keyword evidence="2" id="KW-1185">Reference proteome</keyword>
<dbReference type="SUPFAM" id="SSF54285">
    <property type="entry name" value="MoaD/ThiS"/>
    <property type="match status" value="1"/>
</dbReference>
<gene>
    <name evidence="1" type="primary">thiS</name>
    <name evidence="1" type="ORF">D2962_04825</name>
</gene>
<dbReference type="CDD" id="cd00565">
    <property type="entry name" value="Ubl_ThiS"/>
    <property type="match status" value="1"/>
</dbReference>
<dbReference type="NCBIfam" id="TIGR01683">
    <property type="entry name" value="thiS"/>
    <property type="match status" value="1"/>
</dbReference>
<accession>A0A3G2R3U1</accession>
<evidence type="ECO:0000313" key="1">
    <source>
        <dbReference type="EMBL" id="AYO30021.1"/>
    </source>
</evidence>
<name>A0A3G2R3U1_9FIRM</name>
<dbReference type="AlphaFoldDB" id="A0A3G2R3U1"/>
<dbReference type="Pfam" id="PF02597">
    <property type="entry name" value="ThiS"/>
    <property type="match status" value="1"/>
</dbReference>
<dbReference type="InterPro" id="IPR012675">
    <property type="entry name" value="Beta-grasp_dom_sf"/>
</dbReference>
<organism evidence="1 2">
    <name type="scientific">Biomaibacter acetigenes</name>
    <dbReference type="NCBI Taxonomy" id="2316383"/>
    <lineage>
        <taxon>Bacteria</taxon>
        <taxon>Bacillati</taxon>
        <taxon>Bacillota</taxon>
        <taxon>Clostridia</taxon>
        <taxon>Thermosediminibacterales</taxon>
        <taxon>Tepidanaerobacteraceae</taxon>
        <taxon>Biomaibacter</taxon>
    </lineage>
</organism>
<protein>
    <submittedName>
        <fullName evidence="1">Sulfur carrier protein ThiS</fullName>
    </submittedName>
</protein>
<dbReference type="RefSeq" id="WP_120766367.1">
    <property type="nucleotide sequence ID" value="NZ_CP033169.1"/>
</dbReference>
<dbReference type="InterPro" id="IPR010035">
    <property type="entry name" value="Thi_S"/>
</dbReference>
<evidence type="ECO:0000313" key="2">
    <source>
        <dbReference type="Proteomes" id="UP000280960"/>
    </source>
</evidence>
<reference evidence="1 2" key="1">
    <citation type="submission" date="2018-10" db="EMBL/GenBank/DDBJ databases">
        <authorList>
            <person name="Zhang X."/>
        </authorList>
    </citation>
    <scope>NUCLEOTIDE SEQUENCE [LARGE SCALE GENOMIC DNA]</scope>
    <source>
        <strain evidence="1 2">SK-G1</strain>
    </source>
</reference>
<dbReference type="EMBL" id="CP033169">
    <property type="protein sequence ID" value="AYO30021.1"/>
    <property type="molecule type" value="Genomic_DNA"/>
</dbReference>